<dbReference type="Pfam" id="PF00691">
    <property type="entry name" value="OmpA"/>
    <property type="match status" value="1"/>
</dbReference>
<comment type="caution">
    <text evidence="9">The sequence shown here is derived from an EMBL/GenBank/DDBJ whole genome shotgun (WGS) entry which is preliminary data.</text>
</comment>
<keyword evidence="6 7" id="KW-0472">Membrane</keyword>
<feature type="transmembrane region" description="Helical" evidence="7">
    <location>
        <begin position="21"/>
        <end position="42"/>
    </location>
</feature>
<reference evidence="9" key="1">
    <citation type="submission" date="2019-08" db="EMBL/GenBank/DDBJ databases">
        <authorList>
            <person name="Kucharzyk K."/>
            <person name="Murdoch R.W."/>
            <person name="Higgins S."/>
            <person name="Loffler F."/>
        </authorList>
    </citation>
    <scope>NUCLEOTIDE SEQUENCE</scope>
</reference>
<evidence type="ECO:0000256" key="6">
    <source>
        <dbReference type="ARBA" id="ARBA00023136"/>
    </source>
</evidence>
<dbReference type="InterPro" id="IPR006665">
    <property type="entry name" value="OmpA-like"/>
</dbReference>
<name>A0A644TFM6_9ZZZZ</name>
<evidence type="ECO:0000313" key="9">
    <source>
        <dbReference type="EMBL" id="MPL65703.1"/>
    </source>
</evidence>
<dbReference type="PANTHER" id="PTHR30329">
    <property type="entry name" value="STATOR ELEMENT OF FLAGELLAR MOTOR COMPLEX"/>
    <property type="match status" value="1"/>
</dbReference>
<evidence type="ECO:0000259" key="8">
    <source>
        <dbReference type="PROSITE" id="PS51123"/>
    </source>
</evidence>
<evidence type="ECO:0000256" key="3">
    <source>
        <dbReference type="ARBA" id="ARBA00022475"/>
    </source>
</evidence>
<dbReference type="GO" id="GO:0005886">
    <property type="term" value="C:plasma membrane"/>
    <property type="evidence" value="ECO:0007669"/>
    <property type="project" value="UniProtKB-SubCell"/>
</dbReference>
<comment type="similarity">
    <text evidence="2">Belongs to the MotB family.</text>
</comment>
<evidence type="ECO:0000256" key="5">
    <source>
        <dbReference type="ARBA" id="ARBA00022989"/>
    </source>
</evidence>
<organism evidence="9">
    <name type="scientific">bioreactor metagenome</name>
    <dbReference type="NCBI Taxonomy" id="1076179"/>
    <lineage>
        <taxon>unclassified sequences</taxon>
        <taxon>metagenomes</taxon>
        <taxon>ecological metagenomes</taxon>
    </lineage>
</organism>
<evidence type="ECO:0000256" key="7">
    <source>
        <dbReference type="SAM" id="Phobius"/>
    </source>
</evidence>
<dbReference type="EMBL" id="VSSQ01000029">
    <property type="protein sequence ID" value="MPL65703.1"/>
    <property type="molecule type" value="Genomic_DNA"/>
</dbReference>
<dbReference type="SUPFAM" id="SSF103088">
    <property type="entry name" value="OmpA-like"/>
    <property type="match status" value="1"/>
</dbReference>
<dbReference type="AlphaFoldDB" id="A0A644TFM6"/>
<keyword evidence="4 7" id="KW-0812">Transmembrane</keyword>
<keyword evidence="5 7" id="KW-1133">Transmembrane helix</keyword>
<dbReference type="CDD" id="cd07185">
    <property type="entry name" value="OmpA_C-like"/>
    <property type="match status" value="1"/>
</dbReference>
<keyword evidence="3" id="KW-1003">Cell membrane</keyword>
<comment type="subcellular location">
    <subcellularLocation>
        <location evidence="1">Cell membrane</location>
        <topology evidence="1">Single-pass membrane protein</topology>
    </subcellularLocation>
</comment>
<dbReference type="Pfam" id="PF13677">
    <property type="entry name" value="MotB_plug"/>
    <property type="match status" value="1"/>
</dbReference>
<sequence>MGRRKRHLRQHEEEHMDETWLVPYSDILTLLLALFIVLFASAQVDQKKFDQIAQAFNAAFHSGTPYMLEGNPNPVNGQPAPMPMLAGEGKDQAYMIENTQLIEVKRTLDKYIQENNLTGDLQTVMTEEGLMIRIKDTALFPSGTAELLPESRRFGAVIAKMLTPLQQQIIISGHTDNVPINTREFPSNWDLSSKRALNFMKLLLSQENLQPQRFSAIGYGEYRPVMVNDTEEGRANNRRVEVLIQRSYRMQEAPIVR</sequence>
<dbReference type="Gene3D" id="3.30.1330.60">
    <property type="entry name" value="OmpA-like domain"/>
    <property type="match status" value="1"/>
</dbReference>
<evidence type="ECO:0000256" key="2">
    <source>
        <dbReference type="ARBA" id="ARBA00008914"/>
    </source>
</evidence>
<dbReference type="InterPro" id="IPR050330">
    <property type="entry name" value="Bact_OuterMem_StrucFunc"/>
</dbReference>
<proteinExistence type="inferred from homology"/>
<accession>A0A644TFM6</accession>
<dbReference type="PROSITE" id="PS51123">
    <property type="entry name" value="OMPA_2"/>
    <property type="match status" value="1"/>
</dbReference>
<gene>
    <name evidence="9" type="primary">motB_4</name>
    <name evidence="9" type="ORF">SDC9_11367</name>
</gene>
<dbReference type="InterPro" id="IPR036737">
    <property type="entry name" value="OmpA-like_sf"/>
</dbReference>
<protein>
    <submittedName>
        <fullName evidence="9">Motility protein B</fullName>
    </submittedName>
</protein>
<feature type="domain" description="OmpA-like" evidence="8">
    <location>
        <begin position="127"/>
        <end position="248"/>
    </location>
</feature>
<evidence type="ECO:0000256" key="1">
    <source>
        <dbReference type="ARBA" id="ARBA00004162"/>
    </source>
</evidence>
<dbReference type="PANTHER" id="PTHR30329:SF21">
    <property type="entry name" value="LIPOPROTEIN YIAD-RELATED"/>
    <property type="match status" value="1"/>
</dbReference>
<evidence type="ECO:0000256" key="4">
    <source>
        <dbReference type="ARBA" id="ARBA00022692"/>
    </source>
</evidence>
<dbReference type="InterPro" id="IPR025713">
    <property type="entry name" value="MotB-like_N_dom"/>
</dbReference>